<evidence type="ECO:0000256" key="5">
    <source>
        <dbReference type="ARBA" id="ARBA00022679"/>
    </source>
</evidence>
<evidence type="ECO:0000256" key="3">
    <source>
        <dbReference type="ARBA" id="ARBA00011970"/>
    </source>
</evidence>
<dbReference type="EC" id="2.4.1.255" evidence="3"/>
<comment type="similarity">
    <text evidence="2">Belongs to the glycosyltransferase 41 family. O-GlcNAc transferase subfamily.</text>
</comment>
<feature type="domain" description="O-GlcNAc transferase C-terminal" evidence="9">
    <location>
        <begin position="487"/>
        <end position="675"/>
    </location>
</feature>
<keyword evidence="7 8" id="KW-0802">TPR repeat</keyword>
<dbReference type="EMBL" id="CP015922">
    <property type="protein sequence ID" value="ANI99480.1"/>
    <property type="molecule type" value="Genomic_DNA"/>
</dbReference>
<feature type="repeat" description="TPR" evidence="8">
    <location>
        <begin position="175"/>
        <end position="208"/>
    </location>
</feature>
<reference evidence="11" key="1">
    <citation type="submission" date="2016-05" db="EMBL/GenBank/DDBJ databases">
        <title>Polynucleobacter sp. QLW-P1FAT50C-4 genome.</title>
        <authorList>
            <person name="Hahn M.W."/>
        </authorList>
    </citation>
    <scope>NUCLEOTIDE SEQUENCE [LARGE SCALE GENOMIC DNA]</scope>
    <source>
        <strain evidence="11">QLW-P1FAT50C-4</strain>
    </source>
</reference>
<evidence type="ECO:0000313" key="11">
    <source>
        <dbReference type="Proteomes" id="UP000078463"/>
    </source>
</evidence>
<dbReference type="PANTHER" id="PTHR44366">
    <property type="entry name" value="UDP-N-ACETYLGLUCOSAMINE--PEPTIDE N-ACETYLGLUCOSAMINYLTRANSFERASE 110 KDA SUBUNIT"/>
    <property type="match status" value="1"/>
</dbReference>
<comment type="pathway">
    <text evidence="1">Protein modification; protein glycosylation.</text>
</comment>
<dbReference type="PANTHER" id="PTHR44366:SF1">
    <property type="entry name" value="UDP-N-ACETYLGLUCOSAMINE--PEPTIDE N-ACETYLGLUCOSAMINYLTRANSFERASE 110 KDA SUBUNIT"/>
    <property type="match status" value="1"/>
</dbReference>
<dbReference type="AlphaFoldDB" id="A0A191UF05"/>
<evidence type="ECO:0000256" key="1">
    <source>
        <dbReference type="ARBA" id="ARBA00004922"/>
    </source>
</evidence>
<proteinExistence type="inferred from homology"/>
<dbReference type="Pfam" id="PF13414">
    <property type="entry name" value="TPR_11"/>
    <property type="match status" value="1"/>
</dbReference>
<dbReference type="Gene3D" id="3.40.50.2000">
    <property type="entry name" value="Glycogen Phosphorylase B"/>
    <property type="match status" value="1"/>
</dbReference>
<name>A0A191UF05_9BURK</name>
<keyword evidence="4" id="KW-0328">Glycosyltransferase</keyword>
<dbReference type="Pfam" id="PF13844">
    <property type="entry name" value="Glyco_transf_41"/>
    <property type="match status" value="2"/>
</dbReference>
<feature type="repeat" description="TPR" evidence="8">
    <location>
        <begin position="141"/>
        <end position="174"/>
    </location>
</feature>
<dbReference type="SMART" id="SM00028">
    <property type="entry name" value="TPR"/>
    <property type="match status" value="6"/>
</dbReference>
<dbReference type="Pfam" id="PF13181">
    <property type="entry name" value="TPR_8"/>
    <property type="match status" value="2"/>
</dbReference>
<dbReference type="InterPro" id="IPR011990">
    <property type="entry name" value="TPR-like_helical_dom_sf"/>
</dbReference>
<evidence type="ECO:0000256" key="4">
    <source>
        <dbReference type="ARBA" id="ARBA00022676"/>
    </source>
</evidence>
<dbReference type="STRING" id="1743168.A8O14_04840"/>
<gene>
    <name evidence="10" type="ORF">A8O14_04840</name>
</gene>
<dbReference type="InterPro" id="IPR013105">
    <property type="entry name" value="TPR_2"/>
</dbReference>
<protein>
    <recommendedName>
        <fullName evidence="3">protein O-GlcNAc transferase</fullName>
        <ecNumber evidence="3">2.4.1.255</ecNumber>
    </recommendedName>
</protein>
<dbReference type="PROSITE" id="PS50005">
    <property type="entry name" value="TPR"/>
    <property type="match status" value="5"/>
</dbReference>
<keyword evidence="5" id="KW-0808">Transferase</keyword>
<dbReference type="Gene3D" id="1.25.40.10">
    <property type="entry name" value="Tetratricopeptide repeat domain"/>
    <property type="match status" value="3"/>
</dbReference>
<dbReference type="GO" id="GO:0097363">
    <property type="term" value="F:protein O-acetylglucosaminyltransferase activity"/>
    <property type="evidence" value="ECO:0007669"/>
    <property type="project" value="UniProtKB-EC"/>
</dbReference>
<evidence type="ECO:0000256" key="7">
    <source>
        <dbReference type="ARBA" id="ARBA00022803"/>
    </source>
</evidence>
<organism evidence="10 11">
    <name type="scientific">Polynucleobacter wuianus</name>
    <dbReference type="NCBI Taxonomy" id="1743168"/>
    <lineage>
        <taxon>Bacteria</taxon>
        <taxon>Pseudomonadati</taxon>
        <taxon>Pseudomonadota</taxon>
        <taxon>Betaproteobacteria</taxon>
        <taxon>Burkholderiales</taxon>
        <taxon>Burkholderiaceae</taxon>
        <taxon>Polynucleobacter</taxon>
    </lineage>
</organism>
<dbReference type="Proteomes" id="UP000078463">
    <property type="component" value="Chromosome"/>
</dbReference>
<keyword evidence="6" id="KW-0677">Repeat</keyword>
<feature type="repeat" description="TPR" evidence="8">
    <location>
        <begin position="209"/>
        <end position="242"/>
    </location>
</feature>
<dbReference type="OrthoDB" id="101857at2"/>
<dbReference type="PROSITE" id="PS50293">
    <property type="entry name" value="TPR_REGION"/>
    <property type="match status" value="1"/>
</dbReference>
<evidence type="ECO:0000256" key="8">
    <source>
        <dbReference type="PROSITE-ProRule" id="PRU00339"/>
    </source>
</evidence>
<sequence>MAQPYAPLLQQMLLEFQNQRLDSAERLARSILRVNSKDLVALQVQGLCMAMQGRVAESIKPFALAATLDSKNTEILTNLAKAQHQTEFYAEAVASFEKLNKLIPNNVQVLTDLGTSYAKNRHYKKAELAFDRAIQLDPSYFLAWSNKGNLFADQGYPDSAINCFEKALQLNPTYAETWTNYGNAFFDLGRFDEACKAHDQSLLCNPDYAEAWFNKGNCLIELKQGELALESYSKAFELKQKIPFLIGQLINSLATQCNWESIEVLLPIALKAVSENKPAVPPFILLQTSANLALQYQAAQIYLRERIPFINDATFDRVKKSGNQKIRIGYFSSDFKEHPVGILIENLIKLHDRSRFEIYGFFLSKKSGDFLESRLVGSFDKTFDLFGIHDIEAQKQVVDQGLDIAVDLNGHTAGARTGLFARKIAPLQLSYLGYAGTSGASFYDYLIADQIVIPEWNQKFFSEKLAYMPNSFFPADTLLSPQEFGPIPTRVDQGLPADGFIFASFNNSYKITQQIFTIWMNLLKKVSGSVLWLSKPSDLAIQNLREYAQKLGVDPNRLVFAKLVPARIDHLSRLRLADLFLDTPHFNAHTTAADTLWAGVPVLTQIGETFAGRVAASQLTALGMGELITKTPEEYFAKALELANDPQALIELRNKQEANRFTTPLFNTKQYVKDLESLYSDLIEKKS</sequence>
<feature type="repeat" description="TPR" evidence="8">
    <location>
        <begin position="107"/>
        <end position="140"/>
    </location>
</feature>
<dbReference type="InterPro" id="IPR019734">
    <property type="entry name" value="TPR_rpt"/>
</dbReference>
<dbReference type="SUPFAM" id="SSF48452">
    <property type="entry name" value="TPR-like"/>
    <property type="match status" value="1"/>
</dbReference>
<evidence type="ECO:0000256" key="2">
    <source>
        <dbReference type="ARBA" id="ARBA00005386"/>
    </source>
</evidence>
<evidence type="ECO:0000259" key="9">
    <source>
        <dbReference type="Pfam" id="PF13844"/>
    </source>
</evidence>
<dbReference type="InterPro" id="IPR029489">
    <property type="entry name" value="OGT/SEC/SPY_C"/>
</dbReference>
<dbReference type="KEGG" id="pwu:A8O14_04840"/>
<dbReference type="RefSeq" id="WP_068948493.1">
    <property type="nucleotide sequence ID" value="NZ_CP015922.1"/>
</dbReference>
<evidence type="ECO:0000256" key="6">
    <source>
        <dbReference type="ARBA" id="ARBA00022737"/>
    </source>
</evidence>
<dbReference type="Pfam" id="PF07719">
    <property type="entry name" value="TPR_2"/>
    <property type="match status" value="1"/>
</dbReference>
<accession>A0A191UF05</accession>
<feature type="repeat" description="TPR" evidence="8">
    <location>
        <begin position="73"/>
        <end position="106"/>
    </location>
</feature>
<feature type="domain" description="O-GlcNAc transferase C-terminal" evidence="9">
    <location>
        <begin position="305"/>
        <end position="476"/>
    </location>
</feature>
<dbReference type="GO" id="GO:0006493">
    <property type="term" value="P:protein O-linked glycosylation"/>
    <property type="evidence" value="ECO:0007669"/>
    <property type="project" value="InterPro"/>
</dbReference>
<dbReference type="InterPro" id="IPR037919">
    <property type="entry name" value="OGT"/>
</dbReference>
<evidence type="ECO:0000313" key="10">
    <source>
        <dbReference type="EMBL" id="ANI99480.1"/>
    </source>
</evidence>
<keyword evidence="11" id="KW-1185">Reference proteome</keyword>
<dbReference type="Gene3D" id="3.40.50.11380">
    <property type="match status" value="1"/>
</dbReference>